<dbReference type="Proteomes" id="UP000479691">
    <property type="component" value="Unassembled WGS sequence"/>
</dbReference>
<feature type="compositionally biased region" description="Acidic residues" evidence="1">
    <location>
        <begin position="565"/>
        <end position="585"/>
    </location>
</feature>
<feature type="region of interest" description="Disordered" evidence="1">
    <location>
        <begin position="461"/>
        <end position="488"/>
    </location>
</feature>
<feature type="compositionally biased region" description="Low complexity" evidence="1">
    <location>
        <begin position="887"/>
        <end position="903"/>
    </location>
</feature>
<reference evidence="2 3" key="1">
    <citation type="submission" date="2019-06" db="EMBL/GenBank/DDBJ databases">
        <authorList>
            <person name="Palmer J.M."/>
        </authorList>
    </citation>
    <scope>NUCLEOTIDE SEQUENCE [LARGE SCALE GENOMIC DNA]</scope>
    <source>
        <strain evidence="2 3">TWF788</strain>
    </source>
</reference>
<sequence length="1306" mass="148724">MSLPAKQSQRTDQWGNPILPADYHGFSRIMCNEYLCDMVLEYMDDPPTLWSLLNISRSIRACLLTYHFHRYRRVIVMRIFMPSHWVMPHPTNWTLRDEKYRRRMIDSGLWPKNKKYFARFTDFNFEELVIGKVLRIPYWVAPTMDTGYVEKMTGLGLYLTTLILDGTAVTGRGLFGSVAQPLSNDVYRTSPGLISYIAHHLEHLSIKNCPNIQHSDIAIYLLLPPSDNCQLSKLTTLRCFNCGEAPTDGPFHNLPGYGSKNLVVQKSDNILNIQILGLLFTRLLPLRHHWSVSLQLSLPAFDPDGAAKRQAKIRFENLFKAGWFNAKTLTRFPPPVELPLPESNILIPGPFGGFIAAMNESLMLKSISFFRNIKLDWCLCCMGASCVTFAQKSFTPAARINSRTGRTVQLGNLYGAVIGGKIRRKEYFHVVDGIRPRVPVALTTLLPGKYKTHLPIDEENFPERTSHFPTRRECSHAPNDPPKEGHPDEIKKYRPRFASLAGMVPGPDYEDPDGEGDKTFIITGLSGEGLHTHSSTGTAARREKGGKVCVNCGLWEYENYVWTYEEPDSEDEEMEDEEIEDEPNMEEQGGGREKEQRPKKTKSVKVKDPGRQIIGELCEVCVPFFTCGDCGDFYCPSCLVAPREGDRPNPWASSPPHPDLMRHPCDIHGGTCEACFFAYRYECLKCRKYICIDCIDENLEDPAWARCSVCSLFVCKKCKSGRGNGPEQILVCKEKSGEFGLGHEFCLNCLGGICRYCEAEWCSSCFVDKREQFLKDHNVVMRKDEYSCFTCQTCFEYQLAWAKTEQDRVEVWKYVGVNILQREMTEVKAKELEYGIDADIQQRRKESIWGSYSAPKKKKRRPKVGEEIPIAIEQKKDPDFESDISDETSSTSSGYSSSSPQPEKSGKNHPIIKAIDALYPLLGNLVGRSTSTPHGTAELMKAMRLARKNILARKLAEQSYRLKRQSKKQARKRVKNAEDPAINDPILRDSQSDHMRGINTHIIPAGQQTATPLRNVADEISDGKVKEGFEWVPSDMDRIYWESKVNDINSDYYLTGPDLTRMDFEIEEEEKNERKRKRSWARHGTKGVDWRLGYLPDDWSGERSKATKRGKEESSSDEENIMIVTKDGRKKVTSLKILRLAVKKLKLSGKGKEVDRKLVKFVKIVPGSKKRQFKTPGKLWMAKEAERKQEEEEEEAKKRAGLRGIARRKILKKAARAEKKRKLKEKKASTTEDVTAGEVTEMMRDLNVATEADTAEPPERIRGRRVRFAEVVGQDPPGVTRRTPAVLDGREREIYQEETKEGSERD</sequence>
<comment type="caution">
    <text evidence="2">The sequence shown here is derived from an EMBL/GenBank/DDBJ whole genome shotgun (WGS) entry which is preliminary data.</text>
</comment>
<accession>A0A7C8Q499</accession>
<feature type="compositionally biased region" description="Basic and acidic residues" evidence="1">
    <location>
        <begin position="589"/>
        <end position="598"/>
    </location>
</feature>
<feature type="region of interest" description="Disordered" evidence="1">
    <location>
        <begin position="853"/>
        <end position="908"/>
    </location>
</feature>
<evidence type="ECO:0000313" key="3">
    <source>
        <dbReference type="Proteomes" id="UP000479691"/>
    </source>
</evidence>
<dbReference type="EMBL" id="JAABOE010000002">
    <property type="protein sequence ID" value="KAF3192088.1"/>
    <property type="molecule type" value="Genomic_DNA"/>
</dbReference>
<evidence type="ECO:0000313" key="2">
    <source>
        <dbReference type="EMBL" id="KAF3192088.1"/>
    </source>
</evidence>
<protein>
    <submittedName>
        <fullName evidence="2">Uncharacterized protein</fullName>
    </submittedName>
</protein>
<feature type="compositionally biased region" description="Basic residues" evidence="1">
    <location>
        <begin position="1216"/>
        <end position="1225"/>
    </location>
</feature>
<feature type="region of interest" description="Disordered" evidence="1">
    <location>
        <begin position="565"/>
        <end position="606"/>
    </location>
</feature>
<name>A0A7C8Q499_ORBOL</name>
<proteinExistence type="predicted"/>
<organism evidence="2 3">
    <name type="scientific">Orbilia oligospora</name>
    <name type="common">Nematode-trapping fungus</name>
    <name type="synonym">Arthrobotrys oligospora</name>
    <dbReference type="NCBI Taxonomy" id="2813651"/>
    <lineage>
        <taxon>Eukaryota</taxon>
        <taxon>Fungi</taxon>
        <taxon>Dikarya</taxon>
        <taxon>Ascomycota</taxon>
        <taxon>Pezizomycotina</taxon>
        <taxon>Orbiliomycetes</taxon>
        <taxon>Orbiliales</taxon>
        <taxon>Orbiliaceae</taxon>
        <taxon>Orbilia</taxon>
    </lineage>
</organism>
<gene>
    <name evidence="2" type="ORF">TWF788_004276</name>
</gene>
<evidence type="ECO:0000256" key="1">
    <source>
        <dbReference type="SAM" id="MobiDB-lite"/>
    </source>
</evidence>
<feature type="region of interest" description="Disordered" evidence="1">
    <location>
        <begin position="1216"/>
        <end position="1239"/>
    </location>
</feature>